<dbReference type="Proteomes" id="UP000007148">
    <property type="component" value="Unassembled WGS sequence"/>
</dbReference>
<gene>
    <name evidence="3" type="ORF">PIIN_06504</name>
</gene>
<keyword evidence="2" id="KW-0732">Signal</keyword>
<dbReference type="HOGENOM" id="CLU_038716_1_0_1"/>
<name>G4TMM4_SERID</name>
<dbReference type="InParanoid" id="G4TMM4"/>
<evidence type="ECO:0000313" key="3">
    <source>
        <dbReference type="EMBL" id="CCA72567.1"/>
    </source>
</evidence>
<dbReference type="SUPFAM" id="SSF75011">
    <property type="entry name" value="3-carboxy-cis,cis-mucoante lactonizing enzyme"/>
    <property type="match status" value="1"/>
</dbReference>
<sequence>MTSSFLLLVGSFSPMISTLNFTLSPPSLTLVSQTPAGTSPTWLLGNPTNSSIFYATDETETGGLNSLIIDHVTGKVTPIASISTQGGSPTHIGMVGNGSTQLGVANYGGGSVFFTTLEDDHLHFANPQLVKFDSVQKSNAHQVVSNGAQVLVSDLGADRVWRLNGGASGQWSIQGAISRPSGSGPRHIVVDDSSLYTLHERANTLTQQTAVTPSSTGQPTEVASISIIPSDTPASATLYAGELLLAHTPSPVMYASNREDPSPAGDAIAVFELNPLTKVAEIRTGLQHLRGVALVGEDNAYLIAGGMKGGGIKVYERVSAAQGYLKEVASLPAGVVDQPSSFIWVPPQDVATGGTTQASTATASIPGVVPTSSVSRAHRRYKIGSW</sequence>
<feature type="chain" id="PRO_5003468697" description="Isomerase YbhE" evidence="2">
    <location>
        <begin position="19"/>
        <end position="386"/>
    </location>
</feature>
<organism evidence="3 4">
    <name type="scientific">Serendipita indica (strain DSM 11827)</name>
    <name type="common">Root endophyte fungus</name>
    <name type="synonym">Piriformospora indica</name>
    <dbReference type="NCBI Taxonomy" id="1109443"/>
    <lineage>
        <taxon>Eukaryota</taxon>
        <taxon>Fungi</taxon>
        <taxon>Dikarya</taxon>
        <taxon>Basidiomycota</taxon>
        <taxon>Agaricomycotina</taxon>
        <taxon>Agaricomycetes</taxon>
        <taxon>Sebacinales</taxon>
        <taxon>Serendipitaceae</taxon>
        <taxon>Serendipita</taxon>
    </lineage>
</organism>
<dbReference type="STRING" id="1109443.G4TMM4"/>
<feature type="signal peptide" evidence="2">
    <location>
        <begin position="1"/>
        <end position="18"/>
    </location>
</feature>
<dbReference type="InterPro" id="IPR015943">
    <property type="entry name" value="WD40/YVTN_repeat-like_dom_sf"/>
</dbReference>
<dbReference type="InterPro" id="IPR050282">
    <property type="entry name" value="Cycloisomerase_2"/>
</dbReference>
<dbReference type="PANTHER" id="PTHR30344">
    <property type="entry name" value="6-PHOSPHOGLUCONOLACTONASE-RELATED"/>
    <property type="match status" value="1"/>
</dbReference>
<evidence type="ECO:0008006" key="5">
    <source>
        <dbReference type="Google" id="ProtNLM"/>
    </source>
</evidence>
<comment type="caution">
    <text evidence="3">The sequence shown here is derived from an EMBL/GenBank/DDBJ whole genome shotgun (WGS) entry which is preliminary data.</text>
</comment>
<proteinExistence type="inferred from homology"/>
<dbReference type="eggNOG" id="ENOG502S3WY">
    <property type="taxonomic scope" value="Eukaryota"/>
</dbReference>
<dbReference type="Gene3D" id="2.130.10.10">
    <property type="entry name" value="YVTN repeat-like/Quinoprotein amine dehydrogenase"/>
    <property type="match status" value="1"/>
</dbReference>
<protein>
    <recommendedName>
        <fullName evidence="5">Isomerase YbhE</fullName>
    </recommendedName>
</protein>
<accession>G4TMM4</accession>
<keyword evidence="4" id="KW-1185">Reference proteome</keyword>
<dbReference type="EMBL" id="CAFZ01000171">
    <property type="protein sequence ID" value="CCA72567.1"/>
    <property type="molecule type" value="Genomic_DNA"/>
</dbReference>
<dbReference type="Pfam" id="PF10282">
    <property type="entry name" value="Lactonase"/>
    <property type="match status" value="1"/>
</dbReference>
<dbReference type="AlphaFoldDB" id="G4TMM4"/>
<dbReference type="OrthoDB" id="9972196at2759"/>
<evidence type="ECO:0000256" key="2">
    <source>
        <dbReference type="SAM" id="SignalP"/>
    </source>
</evidence>
<evidence type="ECO:0000313" key="4">
    <source>
        <dbReference type="Proteomes" id="UP000007148"/>
    </source>
</evidence>
<comment type="similarity">
    <text evidence="1">Belongs to the cycloisomerase 2 family.</text>
</comment>
<dbReference type="PANTHER" id="PTHR30344:SF7">
    <property type="entry name" value="DUF2415 DOMAIN-CONTAINING PROTEIN"/>
    <property type="match status" value="1"/>
</dbReference>
<evidence type="ECO:0000256" key="1">
    <source>
        <dbReference type="ARBA" id="ARBA00005564"/>
    </source>
</evidence>
<dbReference type="GO" id="GO:0017057">
    <property type="term" value="F:6-phosphogluconolactonase activity"/>
    <property type="evidence" value="ECO:0007669"/>
    <property type="project" value="TreeGrafter"/>
</dbReference>
<dbReference type="OMA" id="RTTFVWL"/>
<dbReference type="InterPro" id="IPR019405">
    <property type="entry name" value="Lactonase_7-beta_prop"/>
</dbReference>
<reference evidence="3 4" key="1">
    <citation type="journal article" date="2011" name="PLoS Pathog.">
        <title>Endophytic Life Strategies Decoded by Genome and Transcriptome Analyses of the Mutualistic Root Symbiont Piriformospora indica.</title>
        <authorList>
            <person name="Zuccaro A."/>
            <person name="Lahrmann U."/>
            <person name="Guldener U."/>
            <person name="Langen G."/>
            <person name="Pfiffi S."/>
            <person name="Biedenkopf D."/>
            <person name="Wong P."/>
            <person name="Samans B."/>
            <person name="Grimm C."/>
            <person name="Basiewicz M."/>
            <person name="Murat C."/>
            <person name="Martin F."/>
            <person name="Kogel K.H."/>
        </authorList>
    </citation>
    <scope>NUCLEOTIDE SEQUENCE [LARGE SCALE GENOMIC DNA]</scope>
    <source>
        <strain evidence="3 4">DSM 11827</strain>
    </source>
</reference>